<keyword evidence="2" id="KW-1133">Transmembrane helix</keyword>
<dbReference type="InterPro" id="IPR029052">
    <property type="entry name" value="Metallo-depent_PP-like"/>
</dbReference>
<evidence type="ECO:0000256" key="2">
    <source>
        <dbReference type="SAM" id="Phobius"/>
    </source>
</evidence>
<dbReference type="RefSeq" id="WP_089836174.1">
    <property type="nucleotide sequence ID" value="NZ_FNBN01000008.1"/>
</dbReference>
<evidence type="ECO:0000259" key="3">
    <source>
        <dbReference type="SMART" id="SM00854"/>
    </source>
</evidence>
<dbReference type="STRING" id="104663.SAMN04488121_10833"/>
<evidence type="ECO:0000313" key="4">
    <source>
        <dbReference type="EMBL" id="SDH00828.1"/>
    </source>
</evidence>
<evidence type="ECO:0000256" key="1">
    <source>
        <dbReference type="ARBA" id="ARBA00005662"/>
    </source>
</evidence>
<dbReference type="PANTHER" id="PTHR33393:SF11">
    <property type="entry name" value="POLYGLUTAMINE SYNTHESIS ACCESSORY PROTEIN RV0574C-RELATED"/>
    <property type="match status" value="1"/>
</dbReference>
<dbReference type="InterPro" id="IPR019079">
    <property type="entry name" value="Capsule_synth_CapA"/>
</dbReference>
<feature type="transmembrane region" description="Helical" evidence="2">
    <location>
        <begin position="9"/>
        <end position="27"/>
    </location>
</feature>
<dbReference type="EMBL" id="FNBN01000008">
    <property type="protein sequence ID" value="SDH00828.1"/>
    <property type="molecule type" value="Genomic_DNA"/>
</dbReference>
<comment type="similarity">
    <text evidence="1">Belongs to the CapA family.</text>
</comment>
<dbReference type="SUPFAM" id="SSF56300">
    <property type="entry name" value="Metallo-dependent phosphatases"/>
    <property type="match status" value="1"/>
</dbReference>
<dbReference type="Pfam" id="PF09587">
    <property type="entry name" value="PGA_cap"/>
    <property type="match status" value="1"/>
</dbReference>
<keyword evidence="2" id="KW-0812">Transmembrane</keyword>
<evidence type="ECO:0000313" key="5">
    <source>
        <dbReference type="Proteomes" id="UP000199045"/>
    </source>
</evidence>
<name>A0A1G7YWE5_CHIFI</name>
<dbReference type="PANTHER" id="PTHR33393">
    <property type="entry name" value="POLYGLUTAMINE SYNTHESIS ACCESSORY PROTEIN RV0574C-RELATED"/>
    <property type="match status" value="1"/>
</dbReference>
<feature type="domain" description="Capsule synthesis protein CapA" evidence="3">
    <location>
        <begin position="78"/>
        <end position="322"/>
    </location>
</feature>
<reference evidence="5" key="1">
    <citation type="submission" date="2016-10" db="EMBL/GenBank/DDBJ databases">
        <authorList>
            <person name="Varghese N."/>
            <person name="Submissions S."/>
        </authorList>
    </citation>
    <scope>NUCLEOTIDE SEQUENCE [LARGE SCALE GENOMIC DNA]</scope>
    <source>
        <strain evidence="5">DSM 527</strain>
    </source>
</reference>
<accession>A0A1G7YWE5</accession>
<sequence length="393" mass="43663">MPKRAKKSIYLFSFNIVIFFSVAYMLSGNRRDMSWFKSGSFRQVIDTGGLGTTNAYSLAGNKAFAARNMTDTLPDTISFSIVGDMMVGSSYPASSFLPNEEEGNILQYAMPLLQQTDLRIGNLESAVSDSAKVFKNCGTNSTQCFAFRTPYKCAMWYKEAGFEYLNMANNHSFDFGMSGVKHTLAFLDSNNIRTSGVPQHRFDTLTVKNTRIGFVSFAPHSNCLDMNDDSLVKATIAEVRPLCQLLVVFFHGGGEGSARIHTPKGREFFFGQNRGDVRHFSHMCIQEGADLVIGSGPHVVRGMETYKGKLIAYSLGNFATYKQFNLKYPNNVAPLLQVKITSGGNLVEHKVFSFLQEGEGIPKPDTTLRAFKMIRSLSVEDFKYSEVEAGTFD</sequence>
<organism evidence="4 5">
    <name type="scientific">Chitinophaga filiformis</name>
    <name type="common">Myxococcus filiformis</name>
    <name type="synonym">Flexibacter filiformis</name>
    <dbReference type="NCBI Taxonomy" id="104663"/>
    <lineage>
        <taxon>Bacteria</taxon>
        <taxon>Pseudomonadati</taxon>
        <taxon>Bacteroidota</taxon>
        <taxon>Chitinophagia</taxon>
        <taxon>Chitinophagales</taxon>
        <taxon>Chitinophagaceae</taxon>
        <taxon>Chitinophaga</taxon>
    </lineage>
</organism>
<dbReference type="CDD" id="cd07381">
    <property type="entry name" value="MPP_CapA"/>
    <property type="match status" value="1"/>
</dbReference>
<dbReference type="Proteomes" id="UP000199045">
    <property type="component" value="Unassembled WGS sequence"/>
</dbReference>
<protein>
    <submittedName>
        <fullName evidence="4">Capsule synthesis protein PGA_cap</fullName>
    </submittedName>
</protein>
<dbReference type="SMART" id="SM00854">
    <property type="entry name" value="PGA_cap"/>
    <property type="match status" value="1"/>
</dbReference>
<dbReference type="AlphaFoldDB" id="A0A1G7YWE5"/>
<proteinExistence type="inferred from homology"/>
<keyword evidence="2" id="KW-0472">Membrane</keyword>
<dbReference type="Gene3D" id="3.60.21.10">
    <property type="match status" value="1"/>
</dbReference>
<dbReference type="OrthoDB" id="9810906at2"/>
<gene>
    <name evidence="4" type="ORF">SAMN04488121_10833</name>
</gene>
<dbReference type="InterPro" id="IPR052169">
    <property type="entry name" value="CW_Biosynth-Accessory"/>
</dbReference>